<feature type="domain" description="N-acetyltransferase" evidence="1">
    <location>
        <begin position="15"/>
        <end position="176"/>
    </location>
</feature>
<gene>
    <name evidence="2" type="ORF">JKL49_14245</name>
</gene>
<dbReference type="PANTHER" id="PTHR43792">
    <property type="entry name" value="GNAT FAMILY, PUTATIVE (AFU_ORTHOLOGUE AFUA_3G00765)-RELATED-RELATED"/>
    <property type="match status" value="1"/>
</dbReference>
<dbReference type="Pfam" id="PF13302">
    <property type="entry name" value="Acetyltransf_3"/>
    <property type="match status" value="1"/>
</dbReference>
<dbReference type="GO" id="GO:0005737">
    <property type="term" value="C:cytoplasm"/>
    <property type="evidence" value="ECO:0007669"/>
    <property type="project" value="TreeGrafter"/>
</dbReference>
<dbReference type="PROSITE" id="PS51186">
    <property type="entry name" value="GNAT"/>
    <property type="match status" value="1"/>
</dbReference>
<accession>A0A941HXK7</accession>
<name>A0A941HXK7_9CAUL</name>
<dbReference type="InterPro" id="IPR000182">
    <property type="entry name" value="GNAT_dom"/>
</dbReference>
<dbReference type="InterPro" id="IPR051531">
    <property type="entry name" value="N-acetyltransferase"/>
</dbReference>
<reference evidence="2" key="1">
    <citation type="submission" date="2021-04" db="EMBL/GenBank/DDBJ databases">
        <title>Draft genome assembly of strain Phenylobacterium sp. 20VBR1 using MiniION and Illumina platforms.</title>
        <authorList>
            <person name="Thomas F.A."/>
            <person name="Krishnan K.P."/>
            <person name="Sinha R.K."/>
        </authorList>
    </citation>
    <scope>NUCLEOTIDE SEQUENCE</scope>
    <source>
        <strain evidence="2">20VBR1</strain>
    </source>
</reference>
<evidence type="ECO:0000313" key="3">
    <source>
        <dbReference type="Proteomes" id="UP000622580"/>
    </source>
</evidence>
<evidence type="ECO:0000259" key="1">
    <source>
        <dbReference type="PROSITE" id="PS51186"/>
    </source>
</evidence>
<dbReference type="GO" id="GO:0008999">
    <property type="term" value="F:protein-N-terminal-alanine acetyltransferase activity"/>
    <property type="evidence" value="ECO:0007669"/>
    <property type="project" value="TreeGrafter"/>
</dbReference>
<dbReference type="Proteomes" id="UP000622580">
    <property type="component" value="Unassembled WGS sequence"/>
</dbReference>
<comment type="caution">
    <text evidence="2">The sequence shown here is derived from an EMBL/GenBank/DDBJ whole genome shotgun (WGS) entry which is preliminary data.</text>
</comment>
<dbReference type="EMBL" id="JAGSGD010000001">
    <property type="protein sequence ID" value="MBR7620550.1"/>
    <property type="molecule type" value="Genomic_DNA"/>
</dbReference>
<dbReference type="SUPFAM" id="SSF55729">
    <property type="entry name" value="Acyl-CoA N-acyltransferases (Nat)"/>
    <property type="match status" value="1"/>
</dbReference>
<sequence length="181" mass="20384">MSLGLANCVLKVGEYTLSPLQRDDAEGLFELFRDPLVAEYMDIAPLESVAEAHDIIDWGTELAAGDGGVRWTIRRAGAPDLIGTVGFNNLIFDRARRGEVAYDLRRAEWGRGVMRQILPYVLSFGFNDLSLRRIEAMVTLGNARSCALLERHGFSLEGTLRDHAHWKGRYWDQLIYGRLSD</sequence>
<organism evidence="2 3">
    <name type="scientific">Phenylobacterium glaciei</name>
    <dbReference type="NCBI Taxonomy" id="2803784"/>
    <lineage>
        <taxon>Bacteria</taxon>
        <taxon>Pseudomonadati</taxon>
        <taxon>Pseudomonadota</taxon>
        <taxon>Alphaproteobacteria</taxon>
        <taxon>Caulobacterales</taxon>
        <taxon>Caulobacteraceae</taxon>
        <taxon>Phenylobacterium</taxon>
    </lineage>
</organism>
<keyword evidence="3" id="KW-1185">Reference proteome</keyword>
<dbReference type="InterPro" id="IPR016181">
    <property type="entry name" value="Acyl_CoA_acyltransferase"/>
</dbReference>
<dbReference type="PANTHER" id="PTHR43792:SF9">
    <property type="entry name" value="RIBOSOMAL-PROTEIN-ALANINE ACETYLTRANSFERASE"/>
    <property type="match status" value="1"/>
</dbReference>
<protein>
    <submittedName>
        <fullName evidence="2">GNAT family N-acetyltransferase</fullName>
    </submittedName>
</protein>
<dbReference type="RefSeq" id="WP_215341283.1">
    <property type="nucleotide sequence ID" value="NZ_JAGSGD010000001.1"/>
</dbReference>
<proteinExistence type="predicted"/>
<evidence type="ECO:0000313" key="2">
    <source>
        <dbReference type="EMBL" id="MBR7620550.1"/>
    </source>
</evidence>
<dbReference type="Gene3D" id="3.40.630.30">
    <property type="match status" value="1"/>
</dbReference>
<dbReference type="AlphaFoldDB" id="A0A941HXK7"/>